<gene>
    <name evidence="2" type="ORF">UCRPC4_g01008</name>
</gene>
<dbReference type="Gene3D" id="2.60.120.10">
    <property type="entry name" value="Jelly Rolls"/>
    <property type="match status" value="2"/>
</dbReference>
<dbReference type="InterPro" id="IPR008579">
    <property type="entry name" value="UGlyAH_Cupin_dom"/>
</dbReference>
<dbReference type="OrthoDB" id="4985233at2759"/>
<dbReference type="InterPro" id="IPR011051">
    <property type="entry name" value="RmlC_Cupin_sf"/>
</dbReference>
<sequence length="274" mass="29465">MAIVNQIEVGSRSSDGKWTPFAWDEPVHGPQVKGEVLVVRTGGTSGNLSAGLWRTGVGLPGCNPDGSCRVVYSAPLGDETVVLLEGVVDVTVTSTGKKYHLEAGSMLSHPKNLDLVWEIKSPFLKKFWIIWDSPKATTKGDDLYVGNISDNPDQWTPYSWEEPNDGPQVCGELFTLRDTGSTGTLMCGIWRTGVGIAGCATDGSSTVPYSAPLGDETMLLLEGQARLVEESGKEHNFKAGDIIALPSGVKSTWTSKAPFVKKFWIITNANIPPN</sequence>
<evidence type="ECO:0000313" key="2">
    <source>
        <dbReference type="EMBL" id="KKY27566.1"/>
    </source>
</evidence>
<organism evidence="2 3">
    <name type="scientific">Phaeomoniella chlamydospora</name>
    <name type="common">Phaeoacremonium chlamydosporum</name>
    <dbReference type="NCBI Taxonomy" id="158046"/>
    <lineage>
        <taxon>Eukaryota</taxon>
        <taxon>Fungi</taxon>
        <taxon>Dikarya</taxon>
        <taxon>Ascomycota</taxon>
        <taxon>Pezizomycotina</taxon>
        <taxon>Eurotiomycetes</taxon>
        <taxon>Chaetothyriomycetidae</taxon>
        <taxon>Phaeomoniellales</taxon>
        <taxon>Phaeomoniellaceae</taxon>
        <taxon>Phaeomoniella</taxon>
    </lineage>
</organism>
<reference evidence="2 3" key="2">
    <citation type="submission" date="2015-05" db="EMBL/GenBank/DDBJ databases">
        <authorList>
            <person name="Morales-Cruz A."/>
            <person name="Amrine K.C."/>
            <person name="Cantu D."/>
        </authorList>
    </citation>
    <scope>NUCLEOTIDE SEQUENCE [LARGE SCALE GENOMIC DNA]</scope>
    <source>
        <strain evidence="2">UCRPC4</strain>
    </source>
</reference>
<dbReference type="EMBL" id="LCWF01000023">
    <property type="protein sequence ID" value="KKY27566.1"/>
    <property type="molecule type" value="Genomic_DNA"/>
</dbReference>
<evidence type="ECO:0000313" key="3">
    <source>
        <dbReference type="Proteomes" id="UP000053317"/>
    </source>
</evidence>
<dbReference type="AlphaFoldDB" id="A0A0G2EZT4"/>
<dbReference type="PANTHER" id="PTHR40943:SF1">
    <property type="entry name" value="CYTOPLASMIC PROTEIN"/>
    <property type="match status" value="1"/>
</dbReference>
<feature type="domain" description="(S)-ureidoglycine aminohydrolase cupin" evidence="1">
    <location>
        <begin position="70"/>
        <end position="126"/>
    </location>
</feature>
<keyword evidence="3" id="KW-1185">Reference proteome</keyword>
<accession>A0A0G2EZT4</accession>
<name>A0A0G2EZT4_PHACM</name>
<proteinExistence type="predicted"/>
<dbReference type="Proteomes" id="UP000053317">
    <property type="component" value="Unassembled WGS sequence"/>
</dbReference>
<protein>
    <recommendedName>
        <fullName evidence="1">(S)-ureidoglycine aminohydrolase cupin domain-containing protein</fullName>
    </recommendedName>
</protein>
<reference evidence="2 3" key="1">
    <citation type="submission" date="2015-05" db="EMBL/GenBank/DDBJ databases">
        <title>Distinctive expansion of gene families associated with plant cell wall degradation and secondary metabolism in the genomes of grapevine trunk pathogens.</title>
        <authorList>
            <person name="Lawrence D.P."/>
            <person name="Travadon R."/>
            <person name="Rolshausen P.E."/>
            <person name="Baumgartner K."/>
        </authorList>
    </citation>
    <scope>NUCLEOTIDE SEQUENCE [LARGE SCALE GENOMIC DNA]</scope>
    <source>
        <strain evidence="2">UCRPC4</strain>
    </source>
</reference>
<evidence type="ECO:0000259" key="1">
    <source>
        <dbReference type="Pfam" id="PF05899"/>
    </source>
</evidence>
<dbReference type="SUPFAM" id="SSF51182">
    <property type="entry name" value="RmlC-like cupins"/>
    <property type="match status" value="2"/>
</dbReference>
<comment type="caution">
    <text evidence="2">The sequence shown here is derived from an EMBL/GenBank/DDBJ whole genome shotgun (WGS) entry which is preliminary data.</text>
</comment>
<dbReference type="PANTHER" id="PTHR40943">
    <property type="entry name" value="CYTOPLASMIC PROTEIN-RELATED"/>
    <property type="match status" value="1"/>
</dbReference>
<dbReference type="InterPro" id="IPR014710">
    <property type="entry name" value="RmlC-like_jellyroll"/>
</dbReference>
<dbReference type="Pfam" id="PF05899">
    <property type="entry name" value="Cupin_3"/>
    <property type="match status" value="2"/>
</dbReference>
<feature type="domain" description="(S)-ureidoglycine aminohydrolase cupin" evidence="1">
    <location>
        <begin position="215"/>
        <end position="262"/>
    </location>
</feature>